<keyword evidence="1" id="KW-0732">Signal</keyword>
<name>A0A835KK75_9POAL</name>
<feature type="chain" id="PRO_5032486385" evidence="1">
    <location>
        <begin position="26"/>
        <end position="172"/>
    </location>
</feature>
<gene>
    <name evidence="2" type="ORF">HU200_014553</name>
</gene>
<accession>A0A835KK75</accession>
<dbReference type="AlphaFoldDB" id="A0A835KK75"/>
<dbReference type="Proteomes" id="UP000636709">
    <property type="component" value="Unassembled WGS sequence"/>
</dbReference>
<dbReference type="OrthoDB" id="692828at2759"/>
<proteinExistence type="predicted"/>
<feature type="signal peptide" evidence="1">
    <location>
        <begin position="1"/>
        <end position="25"/>
    </location>
</feature>
<protein>
    <submittedName>
        <fullName evidence="2">Uncharacterized protein</fullName>
    </submittedName>
</protein>
<comment type="caution">
    <text evidence="2">The sequence shown here is derived from an EMBL/GenBank/DDBJ whole genome shotgun (WGS) entry which is preliminary data.</text>
</comment>
<dbReference type="EMBL" id="JACEFO010001595">
    <property type="protein sequence ID" value="KAF8734328.1"/>
    <property type="molecule type" value="Genomic_DNA"/>
</dbReference>
<keyword evidence="3" id="KW-1185">Reference proteome</keyword>
<reference evidence="2" key="1">
    <citation type="submission" date="2020-07" db="EMBL/GenBank/DDBJ databases">
        <title>Genome sequence and genetic diversity analysis of an under-domesticated orphan crop, white fonio (Digitaria exilis).</title>
        <authorList>
            <person name="Bennetzen J.L."/>
            <person name="Chen S."/>
            <person name="Ma X."/>
            <person name="Wang X."/>
            <person name="Yssel A.E.J."/>
            <person name="Chaluvadi S.R."/>
            <person name="Johnson M."/>
            <person name="Gangashetty P."/>
            <person name="Hamidou F."/>
            <person name="Sanogo M.D."/>
            <person name="Zwaenepoel A."/>
            <person name="Wallace J."/>
            <person name="Van De Peer Y."/>
            <person name="Van Deynze A."/>
        </authorList>
    </citation>
    <scope>NUCLEOTIDE SEQUENCE</scope>
    <source>
        <tissue evidence="2">Leaves</tissue>
    </source>
</reference>
<evidence type="ECO:0000256" key="1">
    <source>
        <dbReference type="SAM" id="SignalP"/>
    </source>
</evidence>
<sequence>MARRLCATQLPLILVISFFLGVSNCSRPFSPEQHRPRAPTAPPAAHRDVEAPHHLDAAKARTRPTTVAITEDDDDGKSRRWTRADGGVASPASMAIMASSRDKDGHGGVVGVGSSGHRSALLRLPAPVLRRGRSKLARRFLVAGAVEGADSAARASCRSNNVHISCTPPLEH</sequence>
<evidence type="ECO:0000313" key="2">
    <source>
        <dbReference type="EMBL" id="KAF8734328.1"/>
    </source>
</evidence>
<organism evidence="2 3">
    <name type="scientific">Digitaria exilis</name>
    <dbReference type="NCBI Taxonomy" id="1010633"/>
    <lineage>
        <taxon>Eukaryota</taxon>
        <taxon>Viridiplantae</taxon>
        <taxon>Streptophyta</taxon>
        <taxon>Embryophyta</taxon>
        <taxon>Tracheophyta</taxon>
        <taxon>Spermatophyta</taxon>
        <taxon>Magnoliopsida</taxon>
        <taxon>Liliopsida</taxon>
        <taxon>Poales</taxon>
        <taxon>Poaceae</taxon>
        <taxon>PACMAD clade</taxon>
        <taxon>Panicoideae</taxon>
        <taxon>Panicodae</taxon>
        <taxon>Paniceae</taxon>
        <taxon>Anthephorinae</taxon>
        <taxon>Digitaria</taxon>
    </lineage>
</organism>
<evidence type="ECO:0000313" key="3">
    <source>
        <dbReference type="Proteomes" id="UP000636709"/>
    </source>
</evidence>